<protein>
    <submittedName>
        <fullName evidence="1">Uncharacterized protein</fullName>
    </submittedName>
</protein>
<gene>
    <name evidence="1" type="ORF">JDV75_08685</name>
</gene>
<dbReference type="AlphaFoldDB" id="A0A934I7E7"/>
<dbReference type="EMBL" id="JAEIOS010000013">
    <property type="protein sequence ID" value="MBI8989835.1"/>
    <property type="molecule type" value="Genomic_DNA"/>
</dbReference>
<sequence>MAAPRTESRAGIVADLPLAVAGGVVTAMPDHIYHLLIRWGVDVVVVAAAGATTAALTDTVPRAPVKEPDGGGGTPVEMRGDAPRPVHPTVLVIGLALLGTSFYVDARITRVLVGWLRSRGVTRPHTVLGVCTVPVLLGVRALEKTTESPDGTMKR</sequence>
<name>A0A934I7E7_9CORY</name>
<accession>A0A934I7E7</accession>
<reference evidence="1" key="1">
    <citation type="submission" date="2020-12" db="EMBL/GenBank/DDBJ databases">
        <title>Genome public.</title>
        <authorList>
            <person name="Sun Q."/>
        </authorList>
    </citation>
    <scope>NUCLEOTIDE SEQUENCE</scope>
    <source>
        <strain evidence="1">CCM 8863</strain>
    </source>
</reference>
<proteinExistence type="predicted"/>
<keyword evidence="2" id="KW-1185">Reference proteome</keyword>
<dbReference type="Proteomes" id="UP000645966">
    <property type="component" value="Unassembled WGS sequence"/>
</dbReference>
<organism evidence="1 2">
    <name type="scientific">Corynebacterium meridianum</name>
    <dbReference type="NCBI Taxonomy" id="2765363"/>
    <lineage>
        <taxon>Bacteria</taxon>
        <taxon>Bacillati</taxon>
        <taxon>Actinomycetota</taxon>
        <taxon>Actinomycetes</taxon>
        <taxon>Mycobacteriales</taxon>
        <taxon>Corynebacteriaceae</taxon>
        <taxon>Corynebacterium</taxon>
    </lineage>
</organism>
<evidence type="ECO:0000313" key="1">
    <source>
        <dbReference type="EMBL" id="MBI8989835.1"/>
    </source>
</evidence>
<dbReference type="RefSeq" id="WP_198738863.1">
    <property type="nucleotide sequence ID" value="NZ_JAEIOS010000013.1"/>
</dbReference>
<evidence type="ECO:0000313" key="2">
    <source>
        <dbReference type="Proteomes" id="UP000645966"/>
    </source>
</evidence>
<comment type="caution">
    <text evidence="1">The sequence shown here is derived from an EMBL/GenBank/DDBJ whole genome shotgun (WGS) entry which is preliminary data.</text>
</comment>